<name>A0A851GHW3_9BACT</name>
<protein>
    <submittedName>
        <fullName evidence="2">Uncharacterized protein</fullName>
    </submittedName>
</protein>
<evidence type="ECO:0000313" key="2">
    <source>
        <dbReference type="EMBL" id="NWK56946.1"/>
    </source>
</evidence>
<evidence type="ECO:0000256" key="1">
    <source>
        <dbReference type="SAM" id="MobiDB-lite"/>
    </source>
</evidence>
<accession>A0A851GHW3</accession>
<proteinExistence type="predicted"/>
<feature type="compositionally biased region" description="Basic and acidic residues" evidence="1">
    <location>
        <begin position="41"/>
        <end position="66"/>
    </location>
</feature>
<dbReference type="Proteomes" id="UP000557872">
    <property type="component" value="Unassembled WGS sequence"/>
</dbReference>
<comment type="caution">
    <text evidence="2">The sequence shown here is derived from an EMBL/GenBank/DDBJ whole genome shotgun (WGS) entry which is preliminary data.</text>
</comment>
<gene>
    <name evidence="2" type="ORF">HW115_15090</name>
</gene>
<dbReference type="AlphaFoldDB" id="A0A851GHW3"/>
<dbReference type="RefSeq" id="WP_178933782.1">
    <property type="nucleotide sequence ID" value="NZ_JACBAZ010000007.1"/>
</dbReference>
<sequence length="457" mass="52122">MKTPHSNNTKMKHLFRLMMIPAIGSWVISTTYSYAQQSDGEPGKRPRADRNQNETGKKGSKREGRKGGGRKGQGKQKYSIEQAVSDRAQLHTIAFSGVAFLTGDFGSSTFIPPGKVCDYFGFQYMRDIDVAEKGHNPMFLNRVAGNILHILNDDQKQMFSDLAEEQADQLEGLARMRLPLIKAFHTERDSKSAGLKKAAVVKCVGDIFERDAELSIRRAEVMAKVYLSLDEKQKAYLAKMKFGDFNTWPALDERDKLKKRGRGRSKLFNVAYMTYASEFFSWTAGSVKADTYFCPERHGTYFGGFYMKDMPAMGKRDFDISTSVTGESGRILVEELLTRKQAASITAIPDIQRKLLMETIDIRRAFSIELRKLLDGKKPDRKKLLALGRRYGELDGEMSWFYTMAFSKVNRTLTDEQREQLVKLRNLPGYQSAPYYIYSRGRNDDLKLGDIEKKFFK</sequence>
<keyword evidence="3" id="KW-1185">Reference proteome</keyword>
<feature type="region of interest" description="Disordered" evidence="1">
    <location>
        <begin position="36"/>
        <end position="80"/>
    </location>
</feature>
<dbReference type="EMBL" id="JACBAZ010000007">
    <property type="protein sequence ID" value="NWK56946.1"/>
    <property type="molecule type" value="Genomic_DNA"/>
</dbReference>
<reference evidence="2 3" key="1">
    <citation type="submission" date="2020-07" db="EMBL/GenBank/DDBJ databases">
        <title>Roseicoccus Jingziensis gen. nov., sp. nov., isolated from coastal seawater.</title>
        <authorList>
            <person name="Feng X."/>
        </authorList>
    </citation>
    <scope>NUCLEOTIDE SEQUENCE [LARGE SCALE GENOMIC DNA]</scope>
    <source>
        <strain evidence="2 3">N1E253</strain>
    </source>
</reference>
<evidence type="ECO:0000313" key="3">
    <source>
        <dbReference type="Proteomes" id="UP000557872"/>
    </source>
</evidence>
<organism evidence="2 3">
    <name type="scientific">Oceaniferula marina</name>
    <dbReference type="NCBI Taxonomy" id="2748318"/>
    <lineage>
        <taxon>Bacteria</taxon>
        <taxon>Pseudomonadati</taxon>
        <taxon>Verrucomicrobiota</taxon>
        <taxon>Verrucomicrobiia</taxon>
        <taxon>Verrucomicrobiales</taxon>
        <taxon>Verrucomicrobiaceae</taxon>
        <taxon>Oceaniferula</taxon>
    </lineage>
</organism>
<dbReference type="Gene3D" id="1.20.120.1490">
    <property type="match status" value="1"/>
</dbReference>